<name>A0A067PN67_9AGAM</name>
<dbReference type="EMBL" id="KL197745">
    <property type="protein sequence ID" value="KDQ51766.1"/>
    <property type="molecule type" value="Genomic_DNA"/>
</dbReference>
<keyword evidence="2" id="KW-0121">Carboxypeptidase</keyword>
<dbReference type="InterPro" id="IPR001563">
    <property type="entry name" value="Peptidase_S10"/>
</dbReference>
<dbReference type="Proteomes" id="UP000027265">
    <property type="component" value="Unassembled WGS sequence"/>
</dbReference>
<proteinExistence type="inferred from homology"/>
<dbReference type="SUPFAM" id="SSF53474">
    <property type="entry name" value="alpha/beta-Hydrolases"/>
    <property type="match status" value="1"/>
</dbReference>
<protein>
    <recommendedName>
        <fullName evidence="9">Carboxypeptidase</fullName>
    </recommendedName>
</protein>
<organism evidence="7 8">
    <name type="scientific">Jaapia argillacea MUCL 33604</name>
    <dbReference type="NCBI Taxonomy" id="933084"/>
    <lineage>
        <taxon>Eukaryota</taxon>
        <taxon>Fungi</taxon>
        <taxon>Dikarya</taxon>
        <taxon>Basidiomycota</taxon>
        <taxon>Agaricomycotina</taxon>
        <taxon>Agaricomycetes</taxon>
        <taxon>Agaricomycetidae</taxon>
        <taxon>Jaapiales</taxon>
        <taxon>Jaapiaceae</taxon>
        <taxon>Jaapia</taxon>
    </lineage>
</organism>
<evidence type="ECO:0000256" key="5">
    <source>
        <dbReference type="ARBA" id="ARBA00023180"/>
    </source>
</evidence>
<evidence type="ECO:0000256" key="1">
    <source>
        <dbReference type="ARBA" id="ARBA00009431"/>
    </source>
</evidence>
<dbReference type="Gene3D" id="3.40.50.1820">
    <property type="entry name" value="alpha/beta hydrolase"/>
    <property type="match status" value="1"/>
</dbReference>
<dbReference type="PANTHER" id="PTHR11802:SF479">
    <property type="entry name" value="CARBOXYPEPTIDASE"/>
    <property type="match status" value="1"/>
</dbReference>
<evidence type="ECO:0000256" key="4">
    <source>
        <dbReference type="ARBA" id="ARBA00022801"/>
    </source>
</evidence>
<feature type="signal peptide" evidence="6">
    <location>
        <begin position="1"/>
        <end position="18"/>
    </location>
</feature>
<dbReference type="GO" id="GO:0004185">
    <property type="term" value="F:serine-type carboxypeptidase activity"/>
    <property type="evidence" value="ECO:0007669"/>
    <property type="project" value="InterPro"/>
</dbReference>
<comment type="similarity">
    <text evidence="1">Belongs to the peptidase S10 family.</text>
</comment>
<keyword evidence="4" id="KW-0378">Hydrolase</keyword>
<evidence type="ECO:0000256" key="2">
    <source>
        <dbReference type="ARBA" id="ARBA00022645"/>
    </source>
</evidence>
<keyword evidence="3" id="KW-0645">Protease</keyword>
<dbReference type="OrthoDB" id="443318at2759"/>
<dbReference type="HOGENOM" id="CLU_440163_0_0_1"/>
<dbReference type="STRING" id="933084.A0A067PN67"/>
<evidence type="ECO:0000256" key="3">
    <source>
        <dbReference type="ARBA" id="ARBA00022670"/>
    </source>
</evidence>
<keyword evidence="5" id="KW-0325">Glycoprotein</keyword>
<keyword evidence="8" id="KW-1185">Reference proteome</keyword>
<dbReference type="PANTHER" id="PTHR11802">
    <property type="entry name" value="SERINE PROTEASE FAMILY S10 SERINE CARBOXYPEPTIDASE"/>
    <property type="match status" value="1"/>
</dbReference>
<dbReference type="InParanoid" id="A0A067PN67"/>
<reference evidence="8" key="1">
    <citation type="journal article" date="2014" name="Proc. Natl. Acad. Sci. U.S.A.">
        <title>Extensive sampling of basidiomycete genomes demonstrates inadequacy of the white-rot/brown-rot paradigm for wood decay fungi.</title>
        <authorList>
            <person name="Riley R."/>
            <person name="Salamov A.A."/>
            <person name="Brown D.W."/>
            <person name="Nagy L.G."/>
            <person name="Floudas D."/>
            <person name="Held B.W."/>
            <person name="Levasseur A."/>
            <person name="Lombard V."/>
            <person name="Morin E."/>
            <person name="Otillar R."/>
            <person name="Lindquist E.A."/>
            <person name="Sun H."/>
            <person name="LaButti K.M."/>
            <person name="Schmutz J."/>
            <person name="Jabbour D."/>
            <person name="Luo H."/>
            <person name="Baker S.E."/>
            <person name="Pisabarro A.G."/>
            <person name="Walton J.D."/>
            <person name="Blanchette R.A."/>
            <person name="Henrissat B."/>
            <person name="Martin F."/>
            <person name="Cullen D."/>
            <person name="Hibbett D.S."/>
            <person name="Grigoriev I.V."/>
        </authorList>
    </citation>
    <scope>NUCLEOTIDE SEQUENCE [LARGE SCALE GENOMIC DNA]</scope>
    <source>
        <strain evidence="8">MUCL 33604</strain>
    </source>
</reference>
<feature type="chain" id="PRO_5001647632" description="Carboxypeptidase" evidence="6">
    <location>
        <begin position="19"/>
        <end position="644"/>
    </location>
</feature>
<dbReference type="PRINTS" id="PR00724">
    <property type="entry name" value="CRBOXYPTASEC"/>
</dbReference>
<evidence type="ECO:0000256" key="6">
    <source>
        <dbReference type="SAM" id="SignalP"/>
    </source>
</evidence>
<evidence type="ECO:0000313" key="7">
    <source>
        <dbReference type="EMBL" id="KDQ51766.1"/>
    </source>
</evidence>
<keyword evidence="6" id="KW-0732">Signal</keyword>
<dbReference type="Pfam" id="PF00450">
    <property type="entry name" value="Peptidase_S10"/>
    <property type="match status" value="2"/>
</dbReference>
<gene>
    <name evidence="7" type="ORF">JAAARDRAFT_40793</name>
</gene>
<sequence>MLPQILTSFLALTLITEGQTLDSPIPNTWPQNYSGIPSSSYSPEWQAYYEVTRPLPNVTFPLSRSFAGNMAVNRPGHPNDTLFFWGFEKDAGSLTAPAGDRVDEPWLIWLNGGPGSSSLLGLFLENGPLHVADDYSIVRNNYSWDGLTDTIWVDQPVGTGFATADSDGGYIADEDHMAEDFLGFLSNLVSVFPSLKVRPLYLTGESYCGVYIPYITKALFSASDPPIKLRKVAIGNGAIGSLPVSEDLPILTVIETYPQLINYDPDVYDCFKTLHHLCGYDLNLTYPQDGYFPTVPLYQNPEPTATFTSSPLIYSPGGPTRRKDSWAGMFSKRYAEKVGRGEIAKMDIGGDKGRDWKREISGRPNRTIDPWYGCHLWDEMVDYAVNYSFPWNLSGVFNPYFIPDALNTEAHQDPSVFLNDPQTRAALHAPTSKNWTGTFDYPFGSTYNFSEGSNRFGDPSLEPMAFLTELAMNASIRSVAMIFYSGNDDSLVAHRGTEVVIQNTTFGGFQGFTRRPSTPWCKDNGEFAGIIHQERNVTYALFAGAGHAVPQQQPESAYVFLREFILGSNPTGLVLNTTRGSSVVGGENRLLAEDVLPGVDAIFYGSGRTASSAVAPSATIDRWQSFITTAAATASSWWADLDGG</sequence>
<dbReference type="AlphaFoldDB" id="A0A067PN67"/>
<evidence type="ECO:0000313" key="8">
    <source>
        <dbReference type="Proteomes" id="UP000027265"/>
    </source>
</evidence>
<evidence type="ECO:0008006" key="9">
    <source>
        <dbReference type="Google" id="ProtNLM"/>
    </source>
</evidence>
<dbReference type="InterPro" id="IPR029058">
    <property type="entry name" value="AB_hydrolase_fold"/>
</dbReference>
<dbReference type="GO" id="GO:0006508">
    <property type="term" value="P:proteolysis"/>
    <property type="evidence" value="ECO:0007669"/>
    <property type="project" value="UniProtKB-KW"/>
</dbReference>
<accession>A0A067PN67</accession>